<organism evidence="1 2">
    <name type="scientific">Setomelanomma holmii</name>
    <dbReference type="NCBI Taxonomy" id="210430"/>
    <lineage>
        <taxon>Eukaryota</taxon>
        <taxon>Fungi</taxon>
        <taxon>Dikarya</taxon>
        <taxon>Ascomycota</taxon>
        <taxon>Pezizomycotina</taxon>
        <taxon>Dothideomycetes</taxon>
        <taxon>Pleosporomycetidae</taxon>
        <taxon>Pleosporales</taxon>
        <taxon>Pleosporineae</taxon>
        <taxon>Phaeosphaeriaceae</taxon>
        <taxon>Setomelanomma</taxon>
    </lineage>
</organism>
<gene>
    <name evidence="1" type="ORF">EK21DRAFT_118552</name>
</gene>
<accession>A0A9P4LET2</accession>
<dbReference type="OrthoDB" id="47375at2759"/>
<protein>
    <submittedName>
        <fullName evidence="1">Uncharacterized protein</fullName>
    </submittedName>
</protein>
<sequence>MLRKRIAQLTVLSILAILILSYLLTDTSLLPQEPNGAIVPANSTLGYGTILAVSHFSSPRRASLLWAANLTDIDIVIPEQPAWTEEDVRNFQAKEHSTISKGSALAYLGHLIALKW</sequence>
<dbReference type="EMBL" id="ML978332">
    <property type="protein sequence ID" value="KAF2023641.1"/>
    <property type="molecule type" value="Genomic_DNA"/>
</dbReference>
<name>A0A9P4LET2_9PLEO</name>
<dbReference type="AlphaFoldDB" id="A0A9P4LET2"/>
<comment type="caution">
    <text evidence="1">The sequence shown here is derived from an EMBL/GenBank/DDBJ whole genome shotgun (WGS) entry which is preliminary data.</text>
</comment>
<dbReference type="Proteomes" id="UP000799777">
    <property type="component" value="Unassembled WGS sequence"/>
</dbReference>
<evidence type="ECO:0000313" key="1">
    <source>
        <dbReference type="EMBL" id="KAF2023641.1"/>
    </source>
</evidence>
<proteinExistence type="predicted"/>
<reference evidence="1" key="1">
    <citation type="journal article" date="2020" name="Stud. Mycol.">
        <title>101 Dothideomycetes genomes: a test case for predicting lifestyles and emergence of pathogens.</title>
        <authorList>
            <person name="Haridas S."/>
            <person name="Albert R."/>
            <person name="Binder M."/>
            <person name="Bloem J."/>
            <person name="Labutti K."/>
            <person name="Salamov A."/>
            <person name="Andreopoulos B."/>
            <person name="Baker S."/>
            <person name="Barry K."/>
            <person name="Bills G."/>
            <person name="Bluhm B."/>
            <person name="Cannon C."/>
            <person name="Castanera R."/>
            <person name="Culley D."/>
            <person name="Daum C."/>
            <person name="Ezra D."/>
            <person name="Gonzalez J."/>
            <person name="Henrissat B."/>
            <person name="Kuo A."/>
            <person name="Liang C."/>
            <person name="Lipzen A."/>
            <person name="Lutzoni F."/>
            <person name="Magnuson J."/>
            <person name="Mondo S."/>
            <person name="Nolan M."/>
            <person name="Ohm R."/>
            <person name="Pangilinan J."/>
            <person name="Park H.-J."/>
            <person name="Ramirez L."/>
            <person name="Alfaro M."/>
            <person name="Sun H."/>
            <person name="Tritt A."/>
            <person name="Yoshinaga Y."/>
            <person name="Zwiers L.-H."/>
            <person name="Turgeon B."/>
            <person name="Goodwin S."/>
            <person name="Spatafora J."/>
            <person name="Crous P."/>
            <person name="Grigoriev I."/>
        </authorList>
    </citation>
    <scope>NUCLEOTIDE SEQUENCE</scope>
    <source>
        <strain evidence="1">CBS 110217</strain>
    </source>
</reference>
<keyword evidence="2" id="KW-1185">Reference proteome</keyword>
<evidence type="ECO:0000313" key="2">
    <source>
        <dbReference type="Proteomes" id="UP000799777"/>
    </source>
</evidence>